<evidence type="ECO:0000313" key="1">
    <source>
        <dbReference type="EMBL" id="KAG5545856.1"/>
    </source>
</evidence>
<name>A0AAV6K099_9ERIC</name>
<proteinExistence type="predicted"/>
<evidence type="ECO:0000313" key="2">
    <source>
        <dbReference type="Proteomes" id="UP000823749"/>
    </source>
</evidence>
<dbReference type="AlphaFoldDB" id="A0AAV6K099"/>
<organism evidence="1 2">
    <name type="scientific">Rhododendron griersonianum</name>
    <dbReference type="NCBI Taxonomy" id="479676"/>
    <lineage>
        <taxon>Eukaryota</taxon>
        <taxon>Viridiplantae</taxon>
        <taxon>Streptophyta</taxon>
        <taxon>Embryophyta</taxon>
        <taxon>Tracheophyta</taxon>
        <taxon>Spermatophyta</taxon>
        <taxon>Magnoliopsida</taxon>
        <taxon>eudicotyledons</taxon>
        <taxon>Gunneridae</taxon>
        <taxon>Pentapetalae</taxon>
        <taxon>asterids</taxon>
        <taxon>Ericales</taxon>
        <taxon>Ericaceae</taxon>
        <taxon>Ericoideae</taxon>
        <taxon>Rhodoreae</taxon>
        <taxon>Rhododendron</taxon>
    </lineage>
</organism>
<dbReference type="Gene3D" id="3.30.70.100">
    <property type="match status" value="1"/>
</dbReference>
<dbReference type="InterPro" id="IPR044296">
    <property type="entry name" value="HIPP46"/>
</dbReference>
<accession>A0AAV6K099</accession>
<dbReference type="Proteomes" id="UP000823749">
    <property type="component" value="Chromosome 6"/>
</dbReference>
<protein>
    <submittedName>
        <fullName evidence="1">Uncharacterized protein</fullName>
    </submittedName>
</protein>
<comment type="caution">
    <text evidence="1">The sequence shown here is derived from an EMBL/GenBank/DDBJ whole genome shotgun (WGS) entry which is preliminary data.</text>
</comment>
<dbReference type="PANTHER" id="PTHR46371">
    <property type="entry name" value="OS04G0464100 PROTEIN"/>
    <property type="match status" value="1"/>
</dbReference>
<sequence length="203" mass="20934">MKQRIVIKVVFKKGQKSRSKAMRIVGGLAGIGSVAFAGPDKNHIVVTGDGIDAVELTKLLRKKVGSSELVSVGPVEYGSDGYGKLHGGDGYGYGKGHGGDGYGKGHGGDGYGKGHGGDGYGKVHGGDGYGYGKGHGGDGYGKVHGGDGYGTMQGPVGGYNSYPYAYGSGQGYGFEIRNQNPYSYGPGYWYETGNQNPNSCSIL</sequence>
<dbReference type="EMBL" id="JACTNZ010000006">
    <property type="protein sequence ID" value="KAG5545856.1"/>
    <property type="molecule type" value="Genomic_DNA"/>
</dbReference>
<keyword evidence="2" id="KW-1185">Reference proteome</keyword>
<gene>
    <name evidence="1" type="ORF">RHGRI_018122</name>
</gene>
<reference evidence="1 2" key="1">
    <citation type="submission" date="2020-08" db="EMBL/GenBank/DDBJ databases">
        <title>Plant Genome Project.</title>
        <authorList>
            <person name="Zhang R.-G."/>
        </authorList>
    </citation>
    <scope>NUCLEOTIDE SEQUENCE [LARGE SCALE GENOMIC DNA]</scope>
    <source>
        <strain evidence="1">WSP0</strain>
        <tissue evidence="1">Leaf</tissue>
    </source>
</reference>